<dbReference type="InterPro" id="IPR022045">
    <property type="entry name" value="TcdB_toxin_mid/N"/>
</dbReference>
<dbReference type="GO" id="GO:0005576">
    <property type="term" value="C:extracellular region"/>
    <property type="evidence" value="ECO:0007669"/>
    <property type="project" value="UniProtKB-SubCell"/>
</dbReference>
<name>A0A1C5J0A1_9ACTN</name>
<dbReference type="NCBIfam" id="TIGR03696">
    <property type="entry name" value="Rhs_assc_core"/>
    <property type="match status" value="1"/>
</dbReference>
<dbReference type="PRINTS" id="PR01341">
    <property type="entry name" value="SALSPVBPROT"/>
</dbReference>
<evidence type="ECO:0000256" key="1">
    <source>
        <dbReference type="ARBA" id="ARBA00004613"/>
    </source>
</evidence>
<dbReference type="GO" id="GO:0005737">
    <property type="term" value="C:cytoplasm"/>
    <property type="evidence" value="ECO:0007669"/>
    <property type="project" value="InterPro"/>
</dbReference>
<dbReference type="Pfam" id="PF12256">
    <property type="entry name" value="TcdB_toxin_midN"/>
    <property type="match status" value="1"/>
</dbReference>
<sequence length="2667" mass="285586">MNTFTPDDGGAATTAPAASDRAPTPTLPRAGGAIRGMGETFAASPVTGTGSLSIPVQVSPGRGGLGPQLALAYDSGAGNGPFGLGWQLSVPAISRRTDRGVPTYQDGHGERADADTFQLAGDEDLVPAVDAAGVVVERVREGYRVRRYRPRVEGAYTRVERWSSLTDPTDVFWRTVSGANLVSVFGRDAASRIADPADPTRIYSWLVSHVQEDTGDAILYGYAAEDDANVPTGAVSEAGRQRPAGRYLRTVRYGNRRPALDGDGDPRDPRTLPDDTWLFEVVLDYGQGHVTALPTGPDQREFVSARAAGAGTWPARQDATSSYRSGFEVRTHRLCRRVLMFHRFPRELGRADCLVRSTDLTYDEGPAVSRLVRVEAAGYRAQPTADAPDRYLRVAMPPLDLTYSAAPSAAELAVRASEAVDPDTLAYLPGGLHESHWLDLDGDGVAGLLTEEGAGWWFRRNLSPLAGRAEFAAPQPVAPRPAASLGAGARWLDLAGDGRADLVVLDEAARGFWERDDAAGWAGFRQFRSWPTVELDDPRVRLLDLSGDGRADLVIAEGDGFTWYPSLGEDGFGPAVRVPVTGQGGPRLVFAEATQTIFLADMSGDGLTDLARIRNGAVCYWPNLGHGRFGPKVVMDSAPWFDAPDRFDPARLRLADVDGTGPTDLVYLAPDGARLFLNQSGNSWTEGRRLDGFPGADRLAEVQVLDLLGTGTASLVWSSPLPGDAGHHLRHLPLTDAKPHLLTAIVNNLGARTDVRYTPSTVHALRDARDGRPWATHLPFPVQVVSQVQTSDGISGNRFTTRYAYHHGHYDADEREFRGFGMVEQWDDVVIPSVAGPASNHDRASDLPPALTRTWYHTGAWFEGPSLAGRYARGYWREGDAGDGEPGSGEPDAAALLLDDTVLPSALLGPAGRTPVTLTPRECREATRALRGSLLRQEVYALDGGEAQDRPYTVSERNYTVELRQRGDEARSAVFSVHPREQLDLNYERVLVDVAGKRRADPRMTHTVTVAVDAYGTVLRTLAVAYRRRQLPGVDLPEQLATHLLLRATRVANHAEDDWHRIALPVEAATFEVVGGPQPQVVDTRVLPLRHETLTALVEELFPIGADAPATDRLWPFERWDWRDAPPEAPMLRPLSRARTLYRRDDLTGPLPLGVAQSRALPYETYTLALTEGLVAQAYTGPAAPLLSDPSVLTGPGGDQGGYVAMDGGWWAPSGRVLLSPSADPAAPVMTAAAELAHARAHFFLPCQYVDPFGQATLVGYDEADLLVTTTRDAVGQVWTATNDYRVLQPWRVTDPNGNRGAVVFDALGLVAAAAVQGRAGQLAGDDVTGFDPDPAPAALRALVADPHATAAAMLGQATTRTVYDLHRFARCGQPAVAVGLSREVHAADPGGHAGPISVSLTFSDGFGREIQRKVQAEAGPAPLRETDPVAPSGDVLPGALRRDGGGVPVIGAVARRWVGTGRTVFNNKAKPVRRYEPFFSATPLFESEPELVETGVSPVLFYDPLARVVATLSPDHGYGKVVFDAWQQATWDANDTVLDDPRTDPDVAGLVAAYLAAQPPDWRTWHQRRAGGQLGPAEQDAARKAAAHAGTPGLVRIDPLGRAVRTVVHNRYERAGTTIEEVVVTRSVIDGGGLQRAVVDGLGRTAARFTYDVRGGLIHQAGADTGESWQLTDATGRPIRSWDGHGRRTRDVYDALRRPVSRHLTGAVGADPGLEITVARTVYGDDPATGLTRAQARDLNLLTHVYQRYDSAGVVTNLGIDPASGQPQAYDFKGNPLRGSRRLVTGHAADPDWGAAVAPALDEPMTTATTYNARDEVVTVTAPDGSVVLPGYNEAGLLERVDVRRPGAAGATAYLRGVEHDARGRRVEVSYGNGVTIRQEYDPVTARLTARRATRAPIGAEASPLFTDASVVQDVRYGYDPVGNLLRVADAAPAPVFFDNRRVEALREYTYDAAYRLLSAGGREQVGQVALDPSPPSGAGRRDLPFVGARAHPADLRAMRSYVEHYEYDPVGNLTRLRHVAGATTWVRDYEYATPSLLEPTRVGDRLTRSTLGGFTETYRYDEGGRDAGGVLTALNSLSLGWDHAHRLRRVDLGGGGVAHYVYDGAGNRVRKVIERDGVVRSERVYASGFERYREFANGRVTLERTTLHVLDGAQPVALVETQTVADGVAVPAPAAVLRYQVGDLVGSACLELDAVGGLISYEEYHPFGTTALQTGAGGAEVSVKRYRFTGRERDEETGFAYHGARFYAPWLGRWTSADPIGLGDGINVWAYAHNRPVCCTDTGGTAGFEKVETEDPSANYYYDQDKGVTIRDSAQLTELWVDVGAHQVDRVGIKFKATAQDVITPNKPITKERLAKDIKNMSPQAFQDRYGVGAIEYGVLADALIPPPEPIVVPEDKMLYMGAGGRTGTAEDLDAIELGERIANIQQPTIVGSLYGVTAVALGADAQEAARMINLGNSVDNVVMAGLFVGAGAGRLGGKGGGGSGAFGGGGSGGGSGSGGGGGTGGGGGGSGGGGGDTPGYRRNADGKVQLNVLPGATVPQRDVQQVFQGAVSQVDARLRMDPVLAGKYMRNYERDWGGLGLFGQRMAYGHAVERALAAGAAPTGLLIHTGDNLPLIRGGPDFVGAPGTPFAGKEFQVTTQSGYYTHVYKAAPGTYWGLYPTYTP</sequence>
<evidence type="ECO:0000313" key="7">
    <source>
        <dbReference type="EMBL" id="SCG64002.1"/>
    </source>
</evidence>
<feature type="domain" description="Insecticide toxin TcdB middle/C-terminal" evidence="5">
    <location>
        <begin position="926"/>
        <end position="1034"/>
    </location>
</feature>
<keyword evidence="8" id="KW-1185">Reference proteome</keyword>
<dbReference type="STRING" id="745366.GA0070213_10832"/>
<feature type="region of interest" description="Disordered" evidence="4">
    <location>
        <begin position="2497"/>
        <end position="2527"/>
    </location>
</feature>
<protein>
    <submittedName>
        <fullName evidence="7">RHS repeat-associated core domain-containing protein</fullName>
    </submittedName>
</protein>
<dbReference type="Proteomes" id="UP000199360">
    <property type="component" value="Unassembled WGS sequence"/>
</dbReference>
<feature type="compositionally biased region" description="Gly residues" evidence="4">
    <location>
        <begin position="2497"/>
        <end position="2520"/>
    </location>
</feature>
<dbReference type="Pfam" id="PF12255">
    <property type="entry name" value="TcdB_toxin_midC"/>
    <property type="match status" value="1"/>
</dbReference>
<dbReference type="SUPFAM" id="SSF69318">
    <property type="entry name" value="Integrin alpha N-terminal domain"/>
    <property type="match status" value="1"/>
</dbReference>
<dbReference type="InterPro" id="IPR022385">
    <property type="entry name" value="Rhs_assc_core"/>
</dbReference>
<keyword evidence="2" id="KW-0964">Secreted</keyword>
<evidence type="ECO:0000256" key="3">
    <source>
        <dbReference type="ARBA" id="ARBA00023026"/>
    </source>
</evidence>
<evidence type="ECO:0000259" key="5">
    <source>
        <dbReference type="Pfam" id="PF12255"/>
    </source>
</evidence>
<gene>
    <name evidence="7" type="ORF">GA0070213_10832</name>
</gene>
<feature type="compositionally biased region" description="Low complexity" evidence="4">
    <location>
        <begin position="1"/>
        <end position="24"/>
    </location>
</feature>
<dbReference type="InterPro" id="IPR050708">
    <property type="entry name" value="T6SS_VgrG/RHS"/>
</dbReference>
<dbReference type="Gene3D" id="2.180.10.10">
    <property type="entry name" value="RHS repeat-associated core"/>
    <property type="match status" value="1"/>
</dbReference>
<comment type="subcellular location">
    <subcellularLocation>
        <location evidence="1">Secreted</location>
    </subcellularLocation>
</comment>
<feature type="domain" description="Insecticide toxin TcdB middle/N-terminal" evidence="6">
    <location>
        <begin position="700"/>
        <end position="827"/>
    </location>
</feature>
<organism evidence="7 8">
    <name type="scientific">Micromonospora humi</name>
    <dbReference type="NCBI Taxonomy" id="745366"/>
    <lineage>
        <taxon>Bacteria</taxon>
        <taxon>Bacillati</taxon>
        <taxon>Actinomycetota</taxon>
        <taxon>Actinomycetes</taxon>
        <taxon>Micromonosporales</taxon>
        <taxon>Micromonosporaceae</taxon>
        <taxon>Micromonospora</taxon>
    </lineage>
</organism>
<evidence type="ECO:0000256" key="4">
    <source>
        <dbReference type="SAM" id="MobiDB-lite"/>
    </source>
</evidence>
<dbReference type="PANTHER" id="PTHR32305">
    <property type="match status" value="1"/>
</dbReference>
<dbReference type="PANTHER" id="PTHR32305:SF15">
    <property type="entry name" value="PROTEIN RHSA-RELATED"/>
    <property type="match status" value="1"/>
</dbReference>
<keyword evidence="3" id="KW-0843">Virulence</keyword>
<dbReference type="InterPro" id="IPR022044">
    <property type="entry name" value="TcdB_toxin_mid/C"/>
</dbReference>
<feature type="region of interest" description="Disordered" evidence="4">
    <location>
        <begin position="1"/>
        <end position="33"/>
    </location>
</feature>
<dbReference type="InterPro" id="IPR028994">
    <property type="entry name" value="Integrin_alpha_N"/>
</dbReference>
<evidence type="ECO:0000313" key="8">
    <source>
        <dbReference type="Proteomes" id="UP000199360"/>
    </source>
</evidence>
<proteinExistence type="predicted"/>
<dbReference type="InterPro" id="IPR003284">
    <property type="entry name" value="Sal_SpvB"/>
</dbReference>
<dbReference type="Pfam" id="PF03534">
    <property type="entry name" value="SpvB"/>
    <property type="match status" value="1"/>
</dbReference>
<dbReference type="RefSeq" id="WP_175441374.1">
    <property type="nucleotide sequence ID" value="NZ_FMDM01000008.1"/>
</dbReference>
<reference evidence="8" key="1">
    <citation type="submission" date="2016-06" db="EMBL/GenBank/DDBJ databases">
        <authorList>
            <person name="Varghese N."/>
            <person name="Submissions Spin"/>
        </authorList>
    </citation>
    <scope>NUCLEOTIDE SEQUENCE [LARGE SCALE GENOMIC DNA]</scope>
    <source>
        <strain evidence="8">DSM 45647</strain>
    </source>
</reference>
<evidence type="ECO:0000256" key="2">
    <source>
        <dbReference type="ARBA" id="ARBA00022525"/>
    </source>
</evidence>
<evidence type="ECO:0000259" key="6">
    <source>
        <dbReference type="Pfam" id="PF12256"/>
    </source>
</evidence>
<accession>A0A1C5J0A1</accession>
<dbReference type="EMBL" id="FMDM01000008">
    <property type="protein sequence ID" value="SCG64002.1"/>
    <property type="molecule type" value="Genomic_DNA"/>
</dbReference>